<dbReference type="SMART" id="SM01192">
    <property type="entry name" value="Enolase_C"/>
    <property type="match status" value="1"/>
</dbReference>
<name>A0A2M7XYD8_9BACT</name>
<dbReference type="InterPro" id="IPR020810">
    <property type="entry name" value="Enolase_C"/>
</dbReference>
<comment type="pathway">
    <text evidence="2">Carbohydrate degradation; glycolysis; pyruvate from D-glyceraldehyde 3-phosphate: step 4/5.</text>
</comment>
<dbReference type="GO" id="GO:0000287">
    <property type="term" value="F:magnesium ion binding"/>
    <property type="evidence" value="ECO:0007669"/>
    <property type="project" value="InterPro"/>
</dbReference>
<dbReference type="EC" id="4.2.1.11" evidence="4"/>
<dbReference type="Gene3D" id="3.20.20.120">
    <property type="entry name" value="Enolase-like C-terminal domain"/>
    <property type="match status" value="1"/>
</dbReference>
<comment type="similarity">
    <text evidence="3">Belongs to the enolase family.</text>
</comment>
<sequence>MPIPEMNVMNGGKHANWATDIQEYMLFPIGAPSVVEAIRMNAEVYANLKNIIKKKGYSITVGDEGGFAPSMTKNNEEPLELMSEAINSAGYELGKDICFGIDPAASEFFKDGKYQFKKEGRSLSTDELTEFYLSLWKKYPIVSMEDMFDQDDWSGFKKLYSKTEAKMQVMGDDLFVTNIKRLQKGINEKTCNSILIKLNQIGTLTETIDAVLMSRKAGMTAIVSHRSAETEDAFMADFVVAMGTGQIKTGAPARGERTAKYNQLMRIERELGDKAQFAKFPFQSS</sequence>
<keyword evidence="8" id="KW-0324">Glycolysis</keyword>
<dbReference type="UniPathway" id="UPA00109">
    <property type="reaction ID" value="UER00187"/>
</dbReference>
<keyword evidence="11" id="KW-0670">Pyruvate</keyword>
<keyword evidence="7" id="KW-0460">Magnesium</keyword>
<dbReference type="SUPFAM" id="SSF51604">
    <property type="entry name" value="Enolase C-terminal domain-like"/>
    <property type="match status" value="1"/>
</dbReference>
<dbReference type="InterPro" id="IPR000941">
    <property type="entry name" value="Enolase"/>
</dbReference>
<proteinExistence type="inferred from homology"/>
<keyword evidence="6" id="KW-0964">Secreted</keyword>
<gene>
    <name evidence="11" type="ORF">CO165_01955</name>
</gene>
<evidence type="ECO:0000256" key="6">
    <source>
        <dbReference type="ARBA" id="ARBA00022525"/>
    </source>
</evidence>
<dbReference type="PANTHER" id="PTHR11902:SF1">
    <property type="entry name" value="ENOLASE"/>
    <property type="match status" value="1"/>
</dbReference>
<reference evidence="12" key="1">
    <citation type="submission" date="2017-09" db="EMBL/GenBank/DDBJ databases">
        <title>Depth-based differentiation of microbial function through sediment-hosted aquifers and enrichment of novel symbionts in the deep terrestrial subsurface.</title>
        <authorList>
            <person name="Probst A.J."/>
            <person name="Ladd B."/>
            <person name="Jarett J.K."/>
            <person name="Geller-Mcgrath D.E."/>
            <person name="Sieber C.M.K."/>
            <person name="Emerson J.B."/>
            <person name="Anantharaman K."/>
            <person name="Thomas B.C."/>
            <person name="Malmstrom R."/>
            <person name="Stieglmeier M."/>
            <person name="Klingl A."/>
            <person name="Woyke T."/>
            <person name="Ryan C.M."/>
            <person name="Banfield J.F."/>
        </authorList>
    </citation>
    <scope>NUCLEOTIDE SEQUENCE [LARGE SCALE GENOMIC DNA]</scope>
</reference>
<dbReference type="EMBL" id="PFWL01000085">
    <property type="protein sequence ID" value="PJA55745.1"/>
    <property type="molecule type" value="Genomic_DNA"/>
</dbReference>
<dbReference type="InterPro" id="IPR020809">
    <property type="entry name" value="Enolase_CS"/>
</dbReference>
<evidence type="ECO:0000256" key="9">
    <source>
        <dbReference type="ARBA" id="ARBA00023239"/>
    </source>
</evidence>
<accession>A0A2M7XYD8</accession>
<evidence type="ECO:0000256" key="7">
    <source>
        <dbReference type="ARBA" id="ARBA00022842"/>
    </source>
</evidence>
<evidence type="ECO:0000256" key="3">
    <source>
        <dbReference type="ARBA" id="ARBA00009604"/>
    </source>
</evidence>
<dbReference type="PANTHER" id="PTHR11902">
    <property type="entry name" value="ENOLASE"/>
    <property type="match status" value="1"/>
</dbReference>
<evidence type="ECO:0000313" key="11">
    <source>
        <dbReference type="EMBL" id="PJA55745.1"/>
    </source>
</evidence>
<dbReference type="InterPro" id="IPR036849">
    <property type="entry name" value="Enolase-like_C_sf"/>
</dbReference>
<evidence type="ECO:0000313" key="12">
    <source>
        <dbReference type="Proteomes" id="UP000229647"/>
    </source>
</evidence>
<organism evidence="11 12">
    <name type="scientific">Candidatus Roizmanbacteria bacterium CG_4_9_14_3_um_filter_33_18</name>
    <dbReference type="NCBI Taxonomy" id="1974841"/>
    <lineage>
        <taxon>Bacteria</taxon>
        <taxon>Candidatus Roizmaniibacteriota</taxon>
    </lineage>
</organism>
<comment type="caution">
    <text evidence="11">The sequence shown here is derived from an EMBL/GenBank/DDBJ whole genome shotgun (WGS) entry which is preliminary data.</text>
</comment>
<comment type="cofactor">
    <cofactor evidence="1">
        <name>Mg(2+)</name>
        <dbReference type="ChEBI" id="CHEBI:18420"/>
    </cofactor>
</comment>
<dbReference type="GO" id="GO:0000015">
    <property type="term" value="C:phosphopyruvate hydratase complex"/>
    <property type="evidence" value="ECO:0007669"/>
    <property type="project" value="InterPro"/>
</dbReference>
<evidence type="ECO:0000256" key="2">
    <source>
        <dbReference type="ARBA" id="ARBA00005031"/>
    </source>
</evidence>
<evidence type="ECO:0000256" key="1">
    <source>
        <dbReference type="ARBA" id="ARBA00001946"/>
    </source>
</evidence>
<dbReference type="GO" id="GO:0006096">
    <property type="term" value="P:glycolytic process"/>
    <property type="evidence" value="ECO:0007669"/>
    <property type="project" value="UniProtKB-UniPathway"/>
</dbReference>
<dbReference type="Pfam" id="PF00113">
    <property type="entry name" value="Enolase_C"/>
    <property type="match status" value="1"/>
</dbReference>
<feature type="domain" description="Enolase C-terminal TIM barrel" evidence="10">
    <location>
        <begin position="1"/>
        <end position="282"/>
    </location>
</feature>
<dbReference type="GO" id="GO:0004634">
    <property type="term" value="F:phosphopyruvate hydratase activity"/>
    <property type="evidence" value="ECO:0007669"/>
    <property type="project" value="UniProtKB-EC"/>
</dbReference>
<protein>
    <recommendedName>
        <fullName evidence="5">Enolase</fullName>
        <ecNumber evidence="4">4.2.1.11</ecNumber>
    </recommendedName>
</protein>
<evidence type="ECO:0000256" key="5">
    <source>
        <dbReference type="ARBA" id="ARBA00017068"/>
    </source>
</evidence>
<evidence type="ECO:0000259" key="10">
    <source>
        <dbReference type="SMART" id="SM01192"/>
    </source>
</evidence>
<dbReference type="PROSITE" id="PS00164">
    <property type="entry name" value="ENOLASE"/>
    <property type="match status" value="1"/>
</dbReference>
<evidence type="ECO:0000256" key="8">
    <source>
        <dbReference type="ARBA" id="ARBA00023152"/>
    </source>
</evidence>
<dbReference type="AlphaFoldDB" id="A0A2M7XYD8"/>
<dbReference type="Proteomes" id="UP000229647">
    <property type="component" value="Unassembled WGS sequence"/>
</dbReference>
<dbReference type="PRINTS" id="PR00148">
    <property type="entry name" value="ENOLASE"/>
</dbReference>
<evidence type="ECO:0000256" key="4">
    <source>
        <dbReference type="ARBA" id="ARBA00012058"/>
    </source>
</evidence>
<keyword evidence="9" id="KW-0456">Lyase</keyword>